<dbReference type="InterPro" id="IPR029058">
    <property type="entry name" value="AB_hydrolase_fold"/>
</dbReference>
<comment type="caution">
    <text evidence="2">The sequence shown here is derived from an EMBL/GenBank/DDBJ whole genome shotgun (WGS) entry which is preliminary data.</text>
</comment>
<dbReference type="RefSeq" id="WP_122100316.1">
    <property type="nucleotide sequence ID" value="NZ_RFLY01000001.1"/>
</dbReference>
<keyword evidence="2" id="KW-0378">Hydrolase</keyword>
<dbReference type="OrthoDB" id="9779853at2"/>
<dbReference type="AlphaFoldDB" id="A0A3M2I4H7"/>
<sequence length="257" mass="27360">MFDTGSILSVGDAALFVSEAGRADGPPIVLLHGGLGSRNDFLPLAKHLAADHRLVAIDSRGHGRSTLGSASLTYHRLEQDTAAILTELGLTDAGIIGHSDGGIVALRLVASGAIALRFVVAVGAHWRMPADDPTRALYRQITVDEWRGMFPAQVRHYEAENPAADFGKLFDATVSMWLGSGDEAYPGESVRSIASPLLVVHGDEDFLVSRRQAFELVEQVEGARLLNLPFASHTVLEDSPGEILPALKALLASLPGQ</sequence>
<organism evidence="2 3">
    <name type="scientific">Solilutibacter pythonis</name>
    <dbReference type="NCBI Taxonomy" id="2483112"/>
    <lineage>
        <taxon>Bacteria</taxon>
        <taxon>Pseudomonadati</taxon>
        <taxon>Pseudomonadota</taxon>
        <taxon>Gammaproteobacteria</taxon>
        <taxon>Lysobacterales</taxon>
        <taxon>Lysobacteraceae</taxon>
        <taxon>Solilutibacter</taxon>
    </lineage>
</organism>
<keyword evidence="3" id="KW-1185">Reference proteome</keyword>
<dbReference type="EMBL" id="RFLY01000001">
    <property type="protein sequence ID" value="RMH94930.1"/>
    <property type="molecule type" value="Genomic_DNA"/>
</dbReference>
<dbReference type="SUPFAM" id="SSF53474">
    <property type="entry name" value="alpha/beta-Hydrolases"/>
    <property type="match status" value="1"/>
</dbReference>
<dbReference type="PANTHER" id="PTHR43433:SF5">
    <property type="entry name" value="AB HYDROLASE-1 DOMAIN-CONTAINING PROTEIN"/>
    <property type="match status" value="1"/>
</dbReference>
<dbReference type="Gene3D" id="3.40.50.1820">
    <property type="entry name" value="alpha/beta hydrolase"/>
    <property type="match status" value="1"/>
</dbReference>
<protein>
    <submittedName>
        <fullName evidence="2">Alpha/beta hydrolase</fullName>
    </submittedName>
</protein>
<evidence type="ECO:0000313" key="2">
    <source>
        <dbReference type="EMBL" id="RMH94930.1"/>
    </source>
</evidence>
<evidence type="ECO:0000313" key="3">
    <source>
        <dbReference type="Proteomes" id="UP000275012"/>
    </source>
</evidence>
<evidence type="ECO:0000259" key="1">
    <source>
        <dbReference type="Pfam" id="PF12697"/>
    </source>
</evidence>
<dbReference type="Pfam" id="PF12697">
    <property type="entry name" value="Abhydrolase_6"/>
    <property type="match status" value="1"/>
</dbReference>
<dbReference type="InterPro" id="IPR000073">
    <property type="entry name" value="AB_hydrolase_1"/>
</dbReference>
<dbReference type="InterPro" id="IPR050471">
    <property type="entry name" value="AB_hydrolase"/>
</dbReference>
<feature type="domain" description="AB hydrolase-1" evidence="1">
    <location>
        <begin position="28"/>
        <end position="243"/>
    </location>
</feature>
<dbReference type="GO" id="GO:0004806">
    <property type="term" value="F:triacylglycerol lipase activity"/>
    <property type="evidence" value="ECO:0007669"/>
    <property type="project" value="TreeGrafter"/>
</dbReference>
<accession>A0A3M2I4H7</accession>
<dbReference type="GO" id="GO:0046503">
    <property type="term" value="P:glycerolipid catabolic process"/>
    <property type="evidence" value="ECO:0007669"/>
    <property type="project" value="TreeGrafter"/>
</dbReference>
<reference evidence="2 3" key="1">
    <citation type="submission" date="2018-10" db="EMBL/GenBank/DDBJ databases">
        <title>Proposal of Lysobacter pythonis sp. nov. isolated from royal pythons (Python regius).</title>
        <authorList>
            <person name="Hans-Juergen B."/>
            <person name="Huptas C."/>
            <person name="Sandra B."/>
            <person name="Igor L."/>
            <person name="Joachim S."/>
            <person name="Siegfried S."/>
            <person name="Mareike W."/>
            <person name="Peter K."/>
        </authorList>
    </citation>
    <scope>NUCLEOTIDE SEQUENCE [LARGE SCALE GENOMIC DNA]</scope>
    <source>
        <strain evidence="2 3">4284/11</strain>
    </source>
</reference>
<dbReference type="Proteomes" id="UP000275012">
    <property type="component" value="Unassembled WGS sequence"/>
</dbReference>
<gene>
    <name evidence="2" type="ORF">EBB59_01175</name>
</gene>
<proteinExistence type="predicted"/>
<dbReference type="PANTHER" id="PTHR43433">
    <property type="entry name" value="HYDROLASE, ALPHA/BETA FOLD FAMILY PROTEIN"/>
    <property type="match status" value="1"/>
</dbReference>
<name>A0A3M2I4H7_9GAMM</name>